<evidence type="ECO:0000313" key="4">
    <source>
        <dbReference type="EMBL" id="SEH28192.1"/>
    </source>
</evidence>
<dbReference type="Pfam" id="PF02230">
    <property type="entry name" value="Abhydrolase_2"/>
    <property type="match status" value="1"/>
</dbReference>
<evidence type="ECO:0000256" key="2">
    <source>
        <dbReference type="ARBA" id="ARBA00022801"/>
    </source>
</evidence>
<dbReference type="Proteomes" id="UP000182983">
    <property type="component" value="Unassembled WGS sequence"/>
</dbReference>
<dbReference type="AlphaFoldDB" id="A0A1H6GZ59"/>
<dbReference type="Gene3D" id="3.40.50.1820">
    <property type="entry name" value="alpha/beta hydrolase"/>
    <property type="match status" value="1"/>
</dbReference>
<evidence type="ECO:0000256" key="1">
    <source>
        <dbReference type="ARBA" id="ARBA00006499"/>
    </source>
</evidence>
<dbReference type="InterPro" id="IPR050565">
    <property type="entry name" value="LYPA1-2/EST-like"/>
</dbReference>
<comment type="similarity">
    <text evidence="1">Belongs to the AB hydrolase superfamily. AB hydrolase 2 family.</text>
</comment>
<dbReference type="SUPFAM" id="SSF53474">
    <property type="entry name" value="alpha/beta-Hydrolases"/>
    <property type="match status" value="1"/>
</dbReference>
<protein>
    <submittedName>
        <fullName evidence="4">Phospholipase/carboxylesterase</fullName>
    </submittedName>
</protein>
<feature type="domain" description="Phospholipase/carboxylesterase/thioesterase" evidence="3">
    <location>
        <begin position="20"/>
        <end position="220"/>
    </location>
</feature>
<name>A0A1H6GZ59_MAGFU</name>
<reference evidence="5" key="1">
    <citation type="submission" date="2016-10" db="EMBL/GenBank/DDBJ databases">
        <authorList>
            <person name="Varghese N."/>
            <person name="Submissions S."/>
        </authorList>
    </citation>
    <scope>NUCLEOTIDE SEQUENCE [LARGE SCALE GENOMIC DNA]</scope>
    <source>
        <strain evidence="5">DSM 13234</strain>
    </source>
</reference>
<keyword evidence="2" id="KW-0378">Hydrolase</keyword>
<evidence type="ECO:0000313" key="5">
    <source>
        <dbReference type="Proteomes" id="UP000182983"/>
    </source>
</evidence>
<dbReference type="InterPro" id="IPR003140">
    <property type="entry name" value="PLipase/COase/thioEstase"/>
</dbReference>
<keyword evidence="5" id="KW-1185">Reference proteome</keyword>
<dbReference type="OrthoDB" id="9801763at2"/>
<dbReference type="PANTHER" id="PTHR10655">
    <property type="entry name" value="LYSOPHOSPHOLIPASE-RELATED"/>
    <property type="match status" value="1"/>
</dbReference>
<dbReference type="GO" id="GO:0016787">
    <property type="term" value="F:hydrolase activity"/>
    <property type="evidence" value="ECO:0007669"/>
    <property type="project" value="UniProtKB-KW"/>
</dbReference>
<accession>A0A1H6GZ59</accession>
<dbReference type="RefSeq" id="WP_074765515.1">
    <property type="nucleotide sequence ID" value="NZ_FNWO01000002.1"/>
</dbReference>
<proteinExistence type="inferred from homology"/>
<sequence>MTEPSPTLPPLTGPEVAPASGGPAAQLVVLLHGIGVDGSDLIELAPFFASVLPDAAFVAPDAPEPFDLAPFGRQWFSLQDRSGPAISAGLRATAPRLDAYLDAQLERWGVGDGDLALIGFSQGAMMALHVGLRRAKSPAALIGLSGALVDAGSLAAEITVRPPVLLVHGEEDEVVNPASLANAERALIAVGVPVLAQLRPGLGHGIDDSVARLAQAFLAQTFGCTA</sequence>
<dbReference type="EMBL" id="FNWO01000002">
    <property type="protein sequence ID" value="SEH28192.1"/>
    <property type="molecule type" value="Genomic_DNA"/>
</dbReference>
<evidence type="ECO:0000259" key="3">
    <source>
        <dbReference type="Pfam" id="PF02230"/>
    </source>
</evidence>
<dbReference type="InterPro" id="IPR029058">
    <property type="entry name" value="AB_hydrolase_fold"/>
</dbReference>
<organism evidence="4 5">
    <name type="scientific">Magnetospirillum fulvum</name>
    <name type="common">Rhodospirillum fulvum</name>
    <dbReference type="NCBI Taxonomy" id="1082"/>
    <lineage>
        <taxon>Bacteria</taxon>
        <taxon>Pseudomonadati</taxon>
        <taxon>Pseudomonadota</taxon>
        <taxon>Alphaproteobacteria</taxon>
        <taxon>Rhodospirillales</taxon>
        <taxon>Rhodospirillaceae</taxon>
        <taxon>Magnetospirillum</taxon>
    </lineage>
</organism>
<gene>
    <name evidence="4" type="ORF">SAMN04244559_00663</name>
</gene>
<dbReference type="PANTHER" id="PTHR10655:SF17">
    <property type="entry name" value="LYSOPHOSPHOLIPASE-LIKE PROTEIN 1"/>
    <property type="match status" value="1"/>
</dbReference>